<accession>A0A1F6AN73</accession>
<dbReference type="EMBL" id="MFJR01000015">
    <property type="protein sequence ID" value="OGG25707.1"/>
    <property type="molecule type" value="Genomic_DNA"/>
</dbReference>
<comment type="caution">
    <text evidence="2">The sequence shown here is derived from an EMBL/GenBank/DDBJ whole genome shotgun (WGS) entry which is preliminary data.</text>
</comment>
<feature type="transmembrane region" description="Helical" evidence="1">
    <location>
        <begin position="258"/>
        <end position="278"/>
    </location>
</feature>
<evidence type="ECO:0008006" key="4">
    <source>
        <dbReference type="Google" id="ProtNLM"/>
    </source>
</evidence>
<proteinExistence type="predicted"/>
<evidence type="ECO:0000313" key="3">
    <source>
        <dbReference type="Proteomes" id="UP000176609"/>
    </source>
</evidence>
<feature type="transmembrane region" description="Helical" evidence="1">
    <location>
        <begin position="284"/>
        <end position="301"/>
    </location>
</feature>
<gene>
    <name evidence="2" type="ORF">A2960_05125</name>
</gene>
<evidence type="ECO:0000256" key="1">
    <source>
        <dbReference type="SAM" id="Phobius"/>
    </source>
</evidence>
<feature type="transmembrane region" description="Helical" evidence="1">
    <location>
        <begin position="92"/>
        <end position="111"/>
    </location>
</feature>
<sequence>MRKIILRNIFLIPLVFIFLFLRLNHLKASLNFSTDQGLGLLETYEIYQSKKIRLIGFTGLSFTESGRYIYNSALLYYLLLPLMLLFKWNPLPASYFFIFLQLMSLIIIYGVLRKHYGYHLSIVYSTLYVFFPPMIDYSRFIWTPNLLIPLSGLCLALLLLLKKSKKNYLLFLLGFFWGIGLQLHYSFLLVMILSLFSFFLIKKIRVRETLFVLSGFVFGFSPILIFEIRNKFYNAQTLFFILNTISSHKQSFPLSSHYILPLLPFILYFVSKIILRLIKYSRRLAILLMGVFIFWSLILVIPKPSHGFSMPDNWNYQALKKVEGIILSSGRENYNLVDVLTGDTRAMALRYLLTVSNNPPQGVTQYSKSSSIFLYTREPIGTVIKGSLWELNEVKPVVVSGQWQIVDDIYLYLLTHFTTVLK</sequence>
<dbReference type="AlphaFoldDB" id="A0A1F6AN73"/>
<reference evidence="2 3" key="1">
    <citation type="journal article" date="2016" name="Nat. Commun.">
        <title>Thousands of microbial genomes shed light on interconnected biogeochemical processes in an aquifer system.</title>
        <authorList>
            <person name="Anantharaman K."/>
            <person name="Brown C.T."/>
            <person name="Hug L.A."/>
            <person name="Sharon I."/>
            <person name="Castelle C.J."/>
            <person name="Probst A.J."/>
            <person name="Thomas B.C."/>
            <person name="Singh A."/>
            <person name="Wilkins M.J."/>
            <person name="Karaoz U."/>
            <person name="Brodie E.L."/>
            <person name="Williams K.H."/>
            <person name="Hubbard S.S."/>
            <person name="Banfield J.F."/>
        </authorList>
    </citation>
    <scope>NUCLEOTIDE SEQUENCE [LARGE SCALE GENOMIC DNA]</scope>
</reference>
<name>A0A1F6AN73_9BACT</name>
<evidence type="ECO:0000313" key="2">
    <source>
        <dbReference type="EMBL" id="OGG25707.1"/>
    </source>
</evidence>
<feature type="transmembrane region" description="Helical" evidence="1">
    <location>
        <begin position="6"/>
        <end position="23"/>
    </location>
</feature>
<feature type="transmembrane region" description="Helical" evidence="1">
    <location>
        <begin position="68"/>
        <end position="86"/>
    </location>
</feature>
<dbReference type="Proteomes" id="UP000176609">
    <property type="component" value="Unassembled WGS sequence"/>
</dbReference>
<feature type="transmembrane region" description="Helical" evidence="1">
    <location>
        <begin position="168"/>
        <end position="198"/>
    </location>
</feature>
<organism evidence="2 3">
    <name type="scientific">Candidatus Gottesmanbacteria bacterium RIFCSPLOWO2_01_FULL_39_12b</name>
    <dbReference type="NCBI Taxonomy" id="1798388"/>
    <lineage>
        <taxon>Bacteria</taxon>
        <taxon>Candidatus Gottesmaniibacteriota</taxon>
    </lineage>
</organism>
<feature type="transmembrane region" description="Helical" evidence="1">
    <location>
        <begin position="141"/>
        <end position="161"/>
    </location>
</feature>
<keyword evidence="1" id="KW-1133">Transmembrane helix</keyword>
<keyword evidence="1" id="KW-0472">Membrane</keyword>
<keyword evidence="1" id="KW-0812">Transmembrane</keyword>
<protein>
    <recommendedName>
        <fullName evidence="4">Glycosyltransferase RgtA/B/C/D-like domain-containing protein</fullName>
    </recommendedName>
</protein>
<feature type="transmembrane region" description="Helical" evidence="1">
    <location>
        <begin position="210"/>
        <end position="228"/>
    </location>
</feature>